<feature type="compositionally biased region" description="Basic residues" evidence="4">
    <location>
        <begin position="272"/>
        <end position="285"/>
    </location>
</feature>
<dbReference type="SMART" id="SM00398">
    <property type="entry name" value="HMG"/>
    <property type="match status" value="1"/>
</dbReference>
<name>A0A166V7X3_9AGAM</name>
<keyword evidence="3" id="KW-0539">Nucleus</keyword>
<evidence type="ECO:0000313" key="6">
    <source>
        <dbReference type="EMBL" id="KZP32433.1"/>
    </source>
</evidence>
<dbReference type="PROSITE" id="PS50118">
    <property type="entry name" value="HMG_BOX_2"/>
    <property type="match status" value="1"/>
</dbReference>
<dbReference type="STRING" id="436010.A0A166V7X3"/>
<dbReference type="CDD" id="cd01389">
    <property type="entry name" value="HMG-box_ROX1-like"/>
    <property type="match status" value="1"/>
</dbReference>
<evidence type="ECO:0000256" key="1">
    <source>
        <dbReference type="ARBA" id="ARBA00023125"/>
    </source>
</evidence>
<protein>
    <recommendedName>
        <fullName evidence="5">HMG box domain-containing protein</fullName>
    </recommendedName>
</protein>
<dbReference type="OrthoDB" id="6247875at2759"/>
<dbReference type="PANTHER" id="PTHR10270">
    <property type="entry name" value="SOX TRANSCRIPTION FACTOR"/>
    <property type="match status" value="1"/>
</dbReference>
<keyword evidence="1 3" id="KW-0238">DNA-binding</keyword>
<accession>A0A166V7X3</accession>
<dbReference type="Proteomes" id="UP000076532">
    <property type="component" value="Unassembled WGS sequence"/>
</dbReference>
<feature type="compositionally biased region" description="Polar residues" evidence="4">
    <location>
        <begin position="98"/>
        <end position="111"/>
    </location>
</feature>
<dbReference type="GO" id="GO:0001228">
    <property type="term" value="F:DNA-binding transcription activator activity, RNA polymerase II-specific"/>
    <property type="evidence" value="ECO:0007669"/>
    <property type="project" value="TreeGrafter"/>
</dbReference>
<dbReference type="InterPro" id="IPR036910">
    <property type="entry name" value="HMG_box_dom_sf"/>
</dbReference>
<keyword evidence="7" id="KW-1185">Reference proteome</keyword>
<keyword evidence="2" id="KW-0804">Transcription</keyword>
<dbReference type="EMBL" id="KV417486">
    <property type="protein sequence ID" value="KZP32433.1"/>
    <property type="molecule type" value="Genomic_DNA"/>
</dbReference>
<gene>
    <name evidence="6" type="ORF">FIBSPDRAFT_925344</name>
</gene>
<feature type="region of interest" description="Disordered" evidence="4">
    <location>
        <begin position="211"/>
        <end position="285"/>
    </location>
</feature>
<dbReference type="SUPFAM" id="SSF47095">
    <property type="entry name" value="HMG-box"/>
    <property type="match status" value="1"/>
</dbReference>
<feature type="compositionally biased region" description="Low complexity" evidence="4">
    <location>
        <begin position="112"/>
        <end position="123"/>
    </location>
</feature>
<dbReference type="InterPro" id="IPR050140">
    <property type="entry name" value="SRY-related_HMG-box_TF-like"/>
</dbReference>
<evidence type="ECO:0000256" key="2">
    <source>
        <dbReference type="ARBA" id="ARBA00023163"/>
    </source>
</evidence>
<evidence type="ECO:0000256" key="4">
    <source>
        <dbReference type="SAM" id="MobiDB-lite"/>
    </source>
</evidence>
<organism evidence="6 7">
    <name type="scientific">Athelia psychrophila</name>
    <dbReference type="NCBI Taxonomy" id="1759441"/>
    <lineage>
        <taxon>Eukaryota</taxon>
        <taxon>Fungi</taxon>
        <taxon>Dikarya</taxon>
        <taxon>Basidiomycota</taxon>
        <taxon>Agaricomycotina</taxon>
        <taxon>Agaricomycetes</taxon>
        <taxon>Agaricomycetidae</taxon>
        <taxon>Atheliales</taxon>
        <taxon>Atheliaceae</taxon>
        <taxon>Athelia</taxon>
    </lineage>
</organism>
<evidence type="ECO:0000259" key="5">
    <source>
        <dbReference type="PROSITE" id="PS50118"/>
    </source>
</evidence>
<dbReference type="AlphaFoldDB" id="A0A166V7X3"/>
<dbReference type="Pfam" id="PF00505">
    <property type="entry name" value="HMG_box"/>
    <property type="match status" value="1"/>
</dbReference>
<evidence type="ECO:0000256" key="3">
    <source>
        <dbReference type="PROSITE-ProRule" id="PRU00267"/>
    </source>
</evidence>
<dbReference type="GO" id="GO:0000978">
    <property type="term" value="F:RNA polymerase II cis-regulatory region sequence-specific DNA binding"/>
    <property type="evidence" value="ECO:0007669"/>
    <property type="project" value="TreeGrafter"/>
</dbReference>
<dbReference type="InterPro" id="IPR009071">
    <property type="entry name" value="HMG_box_dom"/>
</dbReference>
<feature type="region of interest" description="Disordered" evidence="4">
    <location>
        <begin position="89"/>
        <end position="143"/>
    </location>
</feature>
<evidence type="ECO:0000313" key="7">
    <source>
        <dbReference type="Proteomes" id="UP000076532"/>
    </source>
</evidence>
<dbReference type="GO" id="GO:0030154">
    <property type="term" value="P:cell differentiation"/>
    <property type="evidence" value="ECO:0007669"/>
    <property type="project" value="TreeGrafter"/>
</dbReference>
<dbReference type="Gene3D" id="1.10.30.10">
    <property type="entry name" value="High mobility group box domain"/>
    <property type="match status" value="1"/>
</dbReference>
<proteinExistence type="predicted"/>
<feature type="compositionally biased region" description="Basic and acidic residues" evidence="4">
    <location>
        <begin position="226"/>
        <end position="236"/>
    </location>
</feature>
<reference evidence="6 7" key="1">
    <citation type="journal article" date="2016" name="Mol. Biol. Evol.">
        <title>Comparative Genomics of Early-Diverging Mushroom-Forming Fungi Provides Insights into the Origins of Lignocellulose Decay Capabilities.</title>
        <authorList>
            <person name="Nagy L.G."/>
            <person name="Riley R."/>
            <person name="Tritt A."/>
            <person name="Adam C."/>
            <person name="Daum C."/>
            <person name="Floudas D."/>
            <person name="Sun H."/>
            <person name="Yadav J.S."/>
            <person name="Pangilinan J."/>
            <person name="Larsson K.H."/>
            <person name="Matsuura K."/>
            <person name="Barry K."/>
            <person name="Labutti K."/>
            <person name="Kuo R."/>
            <person name="Ohm R.A."/>
            <person name="Bhattacharya S.S."/>
            <person name="Shirouzu T."/>
            <person name="Yoshinaga Y."/>
            <person name="Martin F.M."/>
            <person name="Grigoriev I.V."/>
            <person name="Hibbett D.S."/>
        </authorList>
    </citation>
    <scope>NUCLEOTIDE SEQUENCE [LARGE SCALE GENOMIC DNA]</scope>
    <source>
        <strain evidence="6 7">CBS 109695</strain>
    </source>
</reference>
<dbReference type="PANTHER" id="PTHR10270:SF161">
    <property type="entry name" value="SEX-DETERMINING REGION Y PROTEIN"/>
    <property type="match status" value="1"/>
</dbReference>
<feature type="domain" description="HMG box" evidence="5">
    <location>
        <begin position="142"/>
        <end position="209"/>
    </location>
</feature>
<dbReference type="GO" id="GO:0005634">
    <property type="term" value="C:nucleus"/>
    <property type="evidence" value="ECO:0007669"/>
    <property type="project" value="UniProtKB-UniRule"/>
</dbReference>
<sequence length="437" mass="48343">MMISQVYRQLESAQDNYQIYDAEVYHHLRETDSHLNHYPSPSYSSSLSPMSSTYSLSPVSTMSSLSPASMMSSGGSRFPSPVSMAGNNDYAAADSRHTSPAYTGSTPGLSRSSTPATTPAPSSDPCSEIKTVSKRGQPPNHIKRPANAYICFRSEFCKSKPPQLERHNANVSIITGLAWRQLGAEGQRPYREMADRKKAEFTMMYPDWVFRPRQNLPPKKQRKKQTRTDIDQERYLDIASEYSSGKRGKELQEYPEAIGSTPTDSDSSPRPRPARKASKSKRLSAKARAQLAAAELIYPADPAGESTSRPQPSVSTSAPIYEPMHASTLALVSPPIGSQVPLPVEGHGEYHTNLSEFMYDRSPVSPLCDFMTESALLSGGYAQQDGSLDGSIYSVMSEFQLENLNALRCPDDGMLQPDGWTVYDNYDYNTMRSEYGF</sequence>
<feature type="DNA-binding region" description="HMG box" evidence="3">
    <location>
        <begin position="142"/>
        <end position="209"/>
    </location>
</feature>